<dbReference type="GO" id="GO:0005739">
    <property type="term" value="C:mitochondrion"/>
    <property type="evidence" value="ECO:0007669"/>
    <property type="project" value="TreeGrafter"/>
</dbReference>
<evidence type="ECO:0000259" key="6">
    <source>
        <dbReference type="PROSITE" id="PS51706"/>
    </source>
</evidence>
<reference evidence="7" key="2">
    <citation type="submission" date="2014-02" db="EMBL/GenBank/DDBJ databases">
        <title>Complete DNA sequence of /Kuraishia capsulata/ illustrates novel genomic features among budding yeasts (/Saccharomycotina/).</title>
        <authorList>
            <person name="Morales L."/>
            <person name="Noel B."/>
            <person name="Porcel B."/>
            <person name="Marcet-Houben M."/>
            <person name="Hullo M-F."/>
            <person name="Sacerdot C."/>
            <person name="Tekaia F."/>
            <person name="Leh-Louis V."/>
            <person name="Despons L."/>
            <person name="Khanna V."/>
            <person name="Aury J-M."/>
            <person name="Barbe V."/>
            <person name="Couloux A."/>
            <person name="Labadie K."/>
            <person name="Pelletier E."/>
            <person name="Souciet J-L."/>
            <person name="Boekhout T."/>
            <person name="Gabaldon T."/>
            <person name="Wincker P."/>
            <person name="Dujon B."/>
        </authorList>
    </citation>
    <scope>NUCLEOTIDE SEQUENCE</scope>
    <source>
        <strain evidence="7">CBS 1993</strain>
    </source>
</reference>
<accession>W6MLM9</accession>
<evidence type="ECO:0000313" key="8">
    <source>
        <dbReference type="Proteomes" id="UP000019384"/>
    </source>
</evidence>
<dbReference type="PROSITE" id="PS51706">
    <property type="entry name" value="G_ENGB"/>
    <property type="match status" value="1"/>
</dbReference>
<gene>
    <name evidence="7" type="ORF">KUCA_T00003402001</name>
</gene>
<feature type="domain" description="EngB-type G" evidence="6">
    <location>
        <begin position="130"/>
        <end position="311"/>
    </location>
</feature>
<keyword evidence="3" id="KW-0460">Magnesium</keyword>
<dbReference type="InterPro" id="IPR052279">
    <property type="entry name" value="EngB_GTPase"/>
</dbReference>
<dbReference type="CDD" id="cd01876">
    <property type="entry name" value="YihA_EngB"/>
    <property type="match status" value="1"/>
</dbReference>
<keyword evidence="2" id="KW-0547">Nucleotide-binding</keyword>
<dbReference type="PANTHER" id="PTHR46498">
    <property type="entry name" value="GTP-BINDING PROTEIN 8"/>
    <property type="match status" value="1"/>
</dbReference>
<reference evidence="7" key="1">
    <citation type="submission" date="2013-12" db="EMBL/GenBank/DDBJ databases">
        <authorList>
            <person name="Genoscope - CEA"/>
        </authorList>
    </citation>
    <scope>NUCLEOTIDE SEQUENCE</scope>
    <source>
        <strain evidence="7">CBS 1993</strain>
    </source>
</reference>
<keyword evidence="8" id="KW-1185">Reference proteome</keyword>
<dbReference type="Proteomes" id="UP000019384">
    <property type="component" value="Unassembled WGS sequence"/>
</dbReference>
<evidence type="ECO:0000313" key="7">
    <source>
        <dbReference type="EMBL" id="CDK27424.1"/>
    </source>
</evidence>
<dbReference type="STRING" id="1382522.W6MLM9"/>
<dbReference type="OrthoDB" id="391988at2759"/>
<evidence type="ECO:0000256" key="1">
    <source>
        <dbReference type="ARBA" id="ARBA00022723"/>
    </source>
</evidence>
<proteinExistence type="predicted"/>
<dbReference type="PANTHER" id="PTHR46498:SF1">
    <property type="entry name" value="GTP-BINDING PROTEIN 8"/>
    <property type="match status" value="1"/>
</dbReference>
<dbReference type="SUPFAM" id="SSF52540">
    <property type="entry name" value="P-loop containing nucleoside triphosphate hydrolases"/>
    <property type="match status" value="1"/>
</dbReference>
<dbReference type="InterPro" id="IPR027417">
    <property type="entry name" value="P-loop_NTPase"/>
</dbReference>
<name>W6MLM9_9ASCO</name>
<organism evidence="7 8">
    <name type="scientific">Kuraishia capsulata CBS 1993</name>
    <dbReference type="NCBI Taxonomy" id="1382522"/>
    <lineage>
        <taxon>Eukaryota</taxon>
        <taxon>Fungi</taxon>
        <taxon>Dikarya</taxon>
        <taxon>Ascomycota</taxon>
        <taxon>Saccharomycotina</taxon>
        <taxon>Pichiomycetes</taxon>
        <taxon>Pichiales</taxon>
        <taxon>Pichiaceae</taxon>
        <taxon>Kuraishia</taxon>
    </lineage>
</organism>
<evidence type="ECO:0000256" key="5">
    <source>
        <dbReference type="SAM" id="MobiDB-lite"/>
    </source>
</evidence>
<keyword evidence="4" id="KW-0342">GTP-binding</keyword>
<dbReference type="HOGENOM" id="CLU_062874_0_0_1"/>
<dbReference type="InterPro" id="IPR006073">
    <property type="entry name" value="GTP-bd"/>
</dbReference>
<sequence length="352" mass="40264">MSTKSKLLGGINIAKVLAAETPLVAKRPPSVPSAQKTSPIDGSYLTAHFNNFKISPKDASRAKNFFNSAHVELEWSIYDYLKLPGETEKHEYEKLLRSRPTEMDAEETEKLEAEVAEMKAKMVKARNDTVLSEVMLLGRCNVGKSSLLNALLSPSQLKTPESYARVRDYAGYTPCLNFYNIGNVLRIVDSPGYGKKGQAWQGELCFRYLERRKEMRRCYLLMNPLEGMNQYDQAILEQLNLKGITYDIVFTKIDRIRTAERVKEIQELLDFEPTRELLTVKPRFYFVNSETGKGGLNTRTGFEELRYGMLESCGLGSGVKPKRLRGVYDKKMEAQKQARKMKDKEKEKKERQ</sequence>
<dbReference type="GeneID" id="34520807"/>
<dbReference type="RefSeq" id="XP_022459419.1">
    <property type="nucleotide sequence ID" value="XM_022601814.1"/>
</dbReference>
<protein>
    <recommendedName>
        <fullName evidence="6">EngB-type G domain-containing protein</fullName>
    </recommendedName>
</protein>
<evidence type="ECO:0000256" key="4">
    <source>
        <dbReference type="ARBA" id="ARBA00023134"/>
    </source>
</evidence>
<dbReference type="Pfam" id="PF01926">
    <property type="entry name" value="MMR_HSR1"/>
    <property type="match status" value="1"/>
</dbReference>
<dbReference type="Gene3D" id="3.40.50.300">
    <property type="entry name" value="P-loop containing nucleotide triphosphate hydrolases"/>
    <property type="match status" value="1"/>
</dbReference>
<dbReference type="InterPro" id="IPR030393">
    <property type="entry name" value="G_ENGB_dom"/>
</dbReference>
<evidence type="ECO:0000256" key="2">
    <source>
        <dbReference type="ARBA" id="ARBA00022741"/>
    </source>
</evidence>
<dbReference type="GO" id="GO:0046872">
    <property type="term" value="F:metal ion binding"/>
    <property type="evidence" value="ECO:0007669"/>
    <property type="project" value="UniProtKB-KW"/>
</dbReference>
<keyword evidence="1" id="KW-0479">Metal-binding</keyword>
<dbReference type="EMBL" id="HG793128">
    <property type="protein sequence ID" value="CDK27424.1"/>
    <property type="molecule type" value="Genomic_DNA"/>
</dbReference>
<dbReference type="GO" id="GO:0005525">
    <property type="term" value="F:GTP binding"/>
    <property type="evidence" value="ECO:0007669"/>
    <property type="project" value="UniProtKB-KW"/>
</dbReference>
<evidence type="ECO:0000256" key="3">
    <source>
        <dbReference type="ARBA" id="ARBA00022842"/>
    </source>
</evidence>
<dbReference type="AlphaFoldDB" id="W6MLM9"/>
<feature type="region of interest" description="Disordered" evidence="5">
    <location>
        <begin position="326"/>
        <end position="352"/>
    </location>
</feature>